<evidence type="ECO:0000313" key="12">
    <source>
        <dbReference type="Proteomes" id="UP000837801"/>
    </source>
</evidence>
<evidence type="ECO:0000256" key="6">
    <source>
        <dbReference type="ARBA" id="ARBA00022968"/>
    </source>
</evidence>
<sequence>MNGSPLLLPTKMVPRRFYTSPVYIILALLLINLVAANVVFFYTSHHSSPFAAGPLTSAESYLLKPGATLQGYIDSVDDPEFWESFANELKNTKSKELIDNLRTTIKNTYYSQFLRELRTQVYEDKSAEFTNQLKLQIQYEKTKGISDSMTKSFSIFDQLKQEYLESHVEEIKSELLSELKNSDGNDKVEKALASKLDKTSYYQYILNDVLTANSPALPGIDKKELGKGIPPIHSKFTRTPAFSLEELFAGHVNLNVMKIQDLRQTHEKLVNVLYHLEAPPFVWGDGIVLYSGGDGTEHSSNKFDDNIAQTLIVLRQLRDTGSKLPIEVIFPMNDLDVSICSMMHDKFNAKCISIEAQLSAGPKSPFKKLLDRGVYWKPFGLLVSSFDNIISIDSNNIPLQNVDKLLSAKSFLETKWVMWPHHWQKTTSPIFYRIAGMRMDGELIRRDCYTNDKSFIAYIKEDKKNQCIHDREGLPSATTVESSQMVFSKRTHYRSFLLSLYYNLLGPSHYYHLFYQNSATLEDLNLGFNKPDRETYVPALHVFKEQYHLMKYLPESIGPIKNSNELEIDNALLQADPVMVDDFYEKWRVFLADKGYDYRISAFEDSGFTQELRADFVKSLASTERKTTTDDMTGDKSVSLVSQNYILPKAFFMQLKNGFMKTVLKGNGQDRVLGPLNEFSALVQNQKEQVDWELKLSKLVQWVSCEELKDEKYWKSSGDLDGYPGDTCKIIGHYINEIEPTVEVK</sequence>
<dbReference type="Proteomes" id="UP000837801">
    <property type="component" value="Unassembled WGS sequence"/>
</dbReference>
<evidence type="ECO:0000256" key="5">
    <source>
        <dbReference type="ARBA" id="ARBA00022692"/>
    </source>
</evidence>
<keyword evidence="7 10" id="KW-1133">Transmembrane helix</keyword>
<keyword evidence="12" id="KW-1185">Reference proteome</keyword>
<comment type="caution">
    <text evidence="11">The sequence shown here is derived from an EMBL/GenBank/DDBJ whole genome shotgun (WGS) entry which is preliminary data.</text>
</comment>
<feature type="transmembrane region" description="Helical" evidence="10">
    <location>
        <begin position="21"/>
        <end position="42"/>
    </location>
</feature>
<dbReference type="PANTHER" id="PTHR31646:SF1">
    <property type="entry name" value="ALPHA-1,2-MANNOSYLTRANSFERASE MNN2"/>
    <property type="match status" value="1"/>
</dbReference>
<evidence type="ECO:0000313" key="11">
    <source>
        <dbReference type="EMBL" id="CAH2352016.1"/>
    </source>
</evidence>
<evidence type="ECO:0000256" key="8">
    <source>
        <dbReference type="ARBA" id="ARBA00023034"/>
    </source>
</evidence>
<dbReference type="GO" id="GO:0046354">
    <property type="term" value="P:mannan biosynthetic process"/>
    <property type="evidence" value="ECO:0007669"/>
    <property type="project" value="TreeGrafter"/>
</dbReference>
<accession>A0A9P0QP30</accession>
<dbReference type="EMBL" id="CAKXYY010000005">
    <property type="protein sequence ID" value="CAH2352016.1"/>
    <property type="molecule type" value="Genomic_DNA"/>
</dbReference>
<dbReference type="OrthoDB" id="4484309at2759"/>
<comment type="subcellular location">
    <subcellularLocation>
        <location evidence="1">Golgi apparatus membrane</location>
        <topology evidence="1">Single-pass type II membrane protein</topology>
    </subcellularLocation>
</comment>
<protein>
    <submittedName>
        <fullName evidence="11">Alpha-1,2-mannosyltransferase Mnn26p</fullName>
    </submittedName>
</protein>
<reference evidence="11" key="1">
    <citation type="submission" date="2022-03" db="EMBL/GenBank/DDBJ databases">
        <authorList>
            <person name="Legras J.-L."/>
            <person name="Devillers H."/>
            <person name="Grondin C."/>
        </authorList>
    </citation>
    <scope>NUCLEOTIDE SEQUENCE</scope>
    <source>
        <strain evidence="11">CLIB 1423</strain>
    </source>
</reference>
<dbReference type="PANTHER" id="PTHR31646">
    <property type="entry name" value="ALPHA-1,2-MANNOSYLTRANSFERASE MNN2"/>
    <property type="match status" value="1"/>
</dbReference>
<organism evidence="11 12">
    <name type="scientific">[Candida] railenensis</name>
    <dbReference type="NCBI Taxonomy" id="45579"/>
    <lineage>
        <taxon>Eukaryota</taxon>
        <taxon>Fungi</taxon>
        <taxon>Dikarya</taxon>
        <taxon>Ascomycota</taxon>
        <taxon>Saccharomycotina</taxon>
        <taxon>Pichiomycetes</taxon>
        <taxon>Debaryomycetaceae</taxon>
        <taxon>Kurtzmaniella</taxon>
    </lineage>
</organism>
<keyword evidence="6" id="KW-0735">Signal-anchor</keyword>
<evidence type="ECO:0000256" key="4">
    <source>
        <dbReference type="ARBA" id="ARBA00022679"/>
    </source>
</evidence>
<dbReference type="SUPFAM" id="SSF53448">
    <property type="entry name" value="Nucleotide-diphospho-sugar transferases"/>
    <property type="match status" value="1"/>
</dbReference>
<keyword evidence="4" id="KW-0808">Transferase</keyword>
<evidence type="ECO:0000256" key="2">
    <source>
        <dbReference type="ARBA" id="ARBA00004922"/>
    </source>
</evidence>
<dbReference type="GO" id="GO:0000026">
    <property type="term" value="F:alpha-1,2-mannosyltransferase activity"/>
    <property type="evidence" value="ECO:0007669"/>
    <property type="project" value="TreeGrafter"/>
</dbReference>
<dbReference type="GO" id="GO:0000139">
    <property type="term" value="C:Golgi membrane"/>
    <property type="evidence" value="ECO:0007669"/>
    <property type="project" value="UniProtKB-SubCell"/>
</dbReference>
<keyword evidence="5 10" id="KW-0812">Transmembrane</keyword>
<dbReference type="Pfam" id="PF11051">
    <property type="entry name" value="Mannosyl_trans3"/>
    <property type="match status" value="1"/>
</dbReference>
<evidence type="ECO:0000256" key="3">
    <source>
        <dbReference type="ARBA" id="ARBA00009105"/>
    </source>
</evidence>
<proteinExistence type="inferred from homology"/>
<evidence type="ECO:0000256" key="1">
    <source>
        <dbReference type="ARBA" id="ARBA00004323"/>
    </source>
</evidence>
<keyword evidence="9 10" id="KW-0472">Membrane</keyword>
<keyword evidence="8" id="KW-0333">Golgi apparatus</keyword>
<dbReference type="AlphaFoldDB" id="A0A9P0QP30"/>
<dbReference type="InterPro" id="IPR029044">
    <property type="entry name" value="Nucleotide-diphossugar_trans"/>
</dbReference>
<name>A0A9P0QP30_9ASCO</name>
<comment type="similarity">
    <text evidence="3">Belongs to the MNN1/MNT family.</text>
</comment>
<evidence type="ECO:0000256" key="9">
    <source>
        <dbReference type="ARBA" id="ARBA00023136"/>
    </source>
</evidence>
<gene>
    <name evidence="11" type="ORF">CLIB1423_05S03730</name>
</gene>
<dbReference type="InterPro" id="IPR022751">
    <property type="entry name" value="Alpha_mannosyltransferase"/>
</dbReference>
<comment type="pathway">
    <text evidence="2">Protein modification; protein glycosylation.</text>
</comment>
<evidence type="ECO:0000256" key="7">
    <source>
        <dbReference type="ARBA" id="ARBA00022989"/>
    </source>
</evidence>
<evidence type="ECO:0000256" key="10">
    <source>
        <dbReference type="SAM" id="Phobius"/>
    </source>
</evidence>